<comment type="cofactor">
    <cofactor evidence="1">
        <name>Mn(2+)</name>
        <dbReference type="ChEBI" id="CHEBI:29035"/>
    </cofactor>
</comment>
<dbReference type="Proteomes" id="UP000299102">
    <property type="component" value="Unassembled WGS sequence"/>
</dbReference>
<dbReference type="PANTHER" id="PTHR45668:SF3">
    <property type="entry name" value="SERINE_THREONINE-PROTEIN PHOSPHATASE RDGC"/>
    <property type="match status" value="1"/>
</dbReference>
<keyword evidence="6" id="KW-1185">Reference proteome</keyword>
<comment type="caution">
    <text evidence="5">The sequence shown here is derived from an EMBL/GenBank/DDBJ whole genome shotgun (WGS) entry which is preliminary data.</text>
</comment>
<evidence type="ECO:0000256" key="2">
    <source>
        <dbReference type="ARBA" id="ARBA00022723"/>
    </source>
</evidence>
<dbReference type="SUPFAM" id="SSF56300">
    <property type="entry name" value="Metallo-dependent phosphatases"/>
    <property type="match status" value="1"/>
</dbReference>
<dbReference type="STRING" id="151549.A0A4C1VTJ0"/>
<evidence type="ECO:0000256" key="1">
    <source>
        <dbReference type="ARBA" id="ARBA00001936"/>
    </source>
</evidence>
<protein>
    <submittedName>
        <fullName evidence="5">Uncharacterized protein</fullName>
    </submittedName>
</protein>
<evidence type="ECO:0000313" key="6">
    <source>
        <dbReference type="Proteomes" id="UP000299102"/>
    </source>
</evidence>
<gene>
    <name evidence="5" type="ORF">EVAR_31979_1</name>
</gene>
<keyword evidence="2" id="KW-0479">Metal-binding</keyword>
<evidence type="ECO:0000313" key="5">
    <source>
        <dbReference type="EMBL" id="GBP41662.1"/>
    </source>
</evidence>
<evidence type="ECO:0000256" key="3">
    <source>
        <dbReference type="ARBA" id="ARBA00023211"/>
    </source>
</evidence>
<reference evidence="5 6" key="1">
    <citation type="journal article" date="2019" name="Commun. Biol.">
        <title>The bagworm genome reveals a unique fibroin gene that provides high tensile strength.</title>
        <authorList>
            <person name="Kono N."/>
            <person name="Nakamura H."/>
            <person name="Ohtoshi R."/>
            <person name="Tomita M."/>
            <person name="Numata K."/>
            <person name="Arakawa K."/>
        </authorList>
    </citation>
    <scope>NUCLEOTIDE SEQUENCE [LARGE SCALE GENOMIC DNA]</scope>
</reference>
<evidence type="ECO:0000256" key="4">
    <source>
        <dbReference type="SAM" id="MobiDB-lite"/>
    </source>
</evidence>
<dbReference type="PANTHER" id="PTHR45668">
    <property type="entry name" value="SERINE/THREONINE-PROTEIN PHOSPHATASE 5-RELATED"/>
    <property type="match status" value="1"/>
</dbReference>
<feature type="compositionally biased region" description="Acidic residues" evidence="4">
    <location>
        <begin position="35"/>
        <end position="44"/>
    </location>
</feature>
<dbReference type="InterPro" id="IPR051134">
    <property type="entry name" value="PPP_phosphatase"/>
</dbReference>
<dbReference type="OrthoDB" id="442428at2759"/>
<accession>A0A4C1VTJ0</accession>
<dbReference type="EMBL" id="BGZK01000403">
    <property type="protein sequence ID" value="GBP41662.1"/>
    <property type="molecule type" value="Genomic_DNA"/>
</dbReference>
<keyword evidence="3" id="KW-0464">Manganese</keyword>
<dbReference type="InterPro" id="IPR029052">
    <property type="entry name" value="Metallo-depent_PP-like"/>
</dbReference>
<sequence length="169" mass="18612">MGAATLALEALPSAFYITFTPRPAVMPHATLEQVFSEESDEGGGADETAPPKPSHGPDIEFPLKRKDIDLLIEAFRKKKHRLHPKHAAQILKEATQALKRLPNINVATTSISSQLTVCGDLHGKLDDLLVIFHKYKSFEVADMRPSLSVHLRAGRCPVTVAKSNRRNQS</sequence>
<dbReference type="AlphaFoldDB" id="A0A4C1VTJ0"/>
<proteinExistence type="predicted"/>
<organism evidence="5 6">
    <name type="scientific">Eumeta variegata</name>
    <name type="common">Bagworm moth</name>
    <name type="synonym">Eumeta japonica</name>
    <dbReference type="NCBI Taxonomy" id="151549"/>
    <lineage>
        <taxon>Eukaryota</taxon>
        <taxon>Metazoa</taxon>
        <taxon>Ecdysozoa</taxon>
        <taxon>Arthropoda</taxon>
        <taxon>Hexapoda</taxon>
        <taxon>Insecta</taxon>
        <taxon>Pterygota</taxon>
        <taxon>Neoptera</taxon>
        <taxon>Endopterygota</taxon>
        <taxon>Lepidoptera</taxon>
        <taxon>Glossata</taxon>
        <taxon>Ditrysia</taxon>
        <taxon>Tineoidea</taxon>
        <taxon>Psychidae</taxon>
        <taxon>Oiketicinae</taxon>
        <taxon>Eumeta</taxon>
    </lineage>
</organism>
<feature type="region of interest" description="Disordered" evidence="4">
    <location>
        <begin position="35"/>
        <end position="59"/>
    </location>
</feature>
<dbReference type="Gene3D" id="3.60.21.10">
    <property type="match status" value="1"/>
</dbReference>
<dbReference type="GO" id="GO:0046872">
    <property type="term" value="F:metal ion binding"/>
    <property type="evidence" value="ECO:0007669"/>
    <property type="project" value="UniProtKB-KW"/>
</dbReference>
<name>A0A4C1VTJ0_EUMVA</name>